<keyword evidence="1" id="KW-0175">Coiled coil</keyword>
<evidence type="ECO:0000313" key="3">
    <source>
        <dbReference type="Proteomes" id="UP001162001"/>
    </source>
</evidence>
<name>A0A7D3QX85_9VIRU</name>
<evidence type="ECO:0000313" key="2">
    <source>
        <dbReference type="EMBL" id="QKF94260.1"/>
    </source>
</evidence>
<gene>
    <name evidence="2" type="ORF">Fadolivirus_1_802</name>
</gene>
<protein>
    <submittedName>
        <fullName evidence="2">Uncharacterized protein</fullName>
    </submittedName>
</protein>
<sequence>METGQVIDQPMESIQPIDASTSGEEVQDSVQNANSELTLDMVNWKPFYSLSRASLGQIMVSFKNILKVAPKNTYETALYSRLKPAVEGLLECYNDILKFNSPVERDVKYYNLIVNLPHGVSENEQHHGSIQMRNAKIGKLIEAAKQRIQFIETRETPVMYTTNQNYLQEFNKMKNQLNDLKDTLDDFEEEFVEAVDQAHKAQQHVH</sequence>
<reference evidence="2 3" key="1">
    <citation type="submission" date="2020-04" db="EMBL/GenBank/DDBJ databases">
        <title>Advantages and limits of metagenomic assembly and binning of a giant virus.</title>
        <authorList>
            <person name="Schulz F."/>
            <person name="Andreani J."/>
            <person name="Francis R."/>
            <person name="Boudjemaa H."/>
            <person name="Bou Khalil J.Y."/>
            <person name="Lee J."/>
            <person name="La Scola B."/>
            <person name="Woyke T."/>
        </authorList>
    </citation>
    <scope>NUCLEOTIDE SEQUENCE [LARGE SCALE GENOMIC DNA]</scope>
    <source>
        <strain evidence="2 3">FV1/VV64</strain>
    </source>
</reference>
<keyword evidence="3" id="KW-1185">Reference proteome</keyword>
<organism evidence="2 3">
    <name type="scientific">Fadolivirus FV1/VV64</name>
    <dbReference type="NCBI Taxonomy" id="3070911"/>
    <lineage>
        <taxon>Viruses</taxon>
        <taxon>Varidnaviria</taxon>
        <taxon>Bamfordvirae</taxon>
        <taxon>Nucleocytoviricota</taxon>
        <taxon>Megaviricetes</taxon>
        <taxon>Imitervirales</taxon>
        <taxon>Mimiviridae</taxon>
        <taxon>Klosneuvirinae</taxon>
        <taxon>Fadolivirus</taxon>
        <taxon>Fadolivirus algeromassiliense</taxon>
    </lineage>
</organism>
<dbReference type="Proteomes" id="UP001162001">
    <property type="component" value="Segment"/>
</dbReference>
<evidence type="ECO:0000256" key="1">
    <source>
        <dbReference type="SAM" id="Coils"/>
    </source>
</evidence>
<proteinExistence type="predicted"/>
<accession>A0A7D3QX85</accession>
<feature type="coiled-coil region" evidence="1">
    <location>
        <begin position="163"/>
        <end position="204"/>
    </location>
</feature>
<dbReference type="EMBL" id="MT418680">
    <property type="protein sequence ID" value="QKF94260.1"/>
    <property type="molecule type" value="Genomic_DNA"/>
</dbReference>